<name>A0A0B2VV59_TOXCA</name>
<keyword evidence="5" id="KW-0472">Membrane</keyword>
<evidence type="ECO:0000256" key="2">
    <source>
        <dbReference type="ARBA" id="ARBA00022827"/>
    </source>
</evidence>
<evidence type="ECO:0000256" key="5">
    <source>
        <dbReference type="SAM" id="Phobius"/>
    </source>
</evidence>
<feature type="transmembrane region" description="Helical" evidence="5">
    <location>
        <begin position="147"/>
        <end position="168"/>
    </location>
</feature>
<keyword evidence="4 6" id="KW-0503">Monooxygenase</keyword>
<feature type="transmembrane region" description="Helical" evidence="5">
    <location>
        <begin position="115"/>
        <end position="141"/>
    </location>
</feature>
<dbReference type="InterPro" id="IPR020946">
    <property type="entry name" value="Flavin_mOase-like"/>
</dbReference>
<comment type="similarity">
    <text evidence="4">Belongs to the FMO family.</text>
</comment>
<comment type="cofactor">
    <cofactor evidence="4">
        <name>FAD</name>
        <dbReference type="ChEBI" id="CHEBI:57692"/>
    </cofactor>
</comment>
<reference evidence="6 7" key="1">
    <citation type="submission" date="2014-11" db="EMBL/GenBank/DDBJ databases">
        <title>Genetic blueprint of the zoonotic pathogen Toxocara canis.</title>
        <authorList>
            <person name="Zhu X.-Q."/>
            <person name="Korhonen P.K."/>
            <person name="Cai H."/>
            <person name="Young N.D."/>
            <person name="Nejsum P."/>
            <person name="von Samson-Himmelstjerna G."/>
            <person name="Boag P.R."/>
            <person name="Tan P."/>
            <person name="Li Q."/>
            <person name="Min J."/>
            <person name="Yang Y."/>
            <person name="Wang X."/>
            <person name="Fang X."/>
            <person name="Hall R.S."/>
            <person name="Hofmann A."/>
            <person name="Sternberg P.W."/>
            <person name="Jex A.R."/>
            <person name="Gasser R.B."/>
        </authorList>
    </citation>
    <scope>NUCLEOTIDE SEQUENCE [LARGE SCALE GENOMIC DNA]</scope>
    <source>
        <strain evidence="6">PN_DK_2014</strain>
    </source>
</reference>
<dbReference type="OMA" id="GNIDHIC"/>
<accession>A0A0B2VV59</accession>
<protein>
    <recommendedName>
        <fullName evidence="4">Flavin-containing monooxygenase</fullName>
        <ecNumber evidence="4">1.-.-.-</ecNumber>
    </recommendedName>
</protein>
<evidence type="ECO:0000313" key="6">
    <source>
        <dbReference type="EMBL" id="KHN87431.1"/>
    </source>
</evidence>
<keyword evidence="3 4" id="KW-0560">Oxidoreductase</keyword>
<keyword evidence="5" id="KW-0812">Transmembrane</keyword>
<comment type="caution">
    <text evidence="6">The sequence shown here is derived from an EMBL/GenBank/DDBJ whole genome shotgun (WGS) entry which is preliminary data.</text>
</comment>
<dbReference type="STRING" id="6265.A0A0B2VV59"/>
<keyword evidence="5" id="KW-1133">Transmembrane helix</keyword>
<dbReference type="Proteomes" id="UP000031036">
    <property type="component" value="Unassembled WGS sequence"/>
</dbReference>
<dbReference type="GO" id="GO:0004499">
    <property type="term" value="F:N,N-dimethylaniline monooxygenase activity"/>
    <property type="evidence" value="ECO:0007669"/>
    <property type="project" value="InterPro"/>
</dbReference>
<dbReference type="InterPro" id="IPR050346">
    <property type="entry name" value="FMO-like"/>
</dbReference>
<dbReference type="AlphaFoldDB" id="A0A0B2VV59"/>
<organism evidence="6 7">
    <name type="scientific">Toxocara canis</name>
    <name type="common">Canine roundworm</name>
    <dbReference type="NCBI Taxonomy" id="6265"/>
    <lineage>
        <taxon>Eukaryota</taxon>
        <taxon>Metazoa</taxon>
        <taxon>Ecdysozoa</taxon>
        <taxon>Nematoda</taxon>
        <taxon>Chromadorea</taxon>
        <taxon>Rhabditida</taxon>
        <taxon>Spirurina</taxon>
        <taxon>Ascaridomorpha</taxon>
        <taxon>Ascaridoidea</taxon>
        <taxon>Toxocaridae</taxon>
        <taxon>Toxocara</taxon>
    </lineage>
</organism>
<dbReference type="EC" id="1.-.-.-" evidence="4"/>
<dbReference type="Pfam" id="PF00743">
    <property type="entry name" value="FMO-like"/>
    <property type="match status" value="1"/>
</dbReference>
<evidence type="ECO:0000256" key="4">
    <source>
        <dbReference type="RuleBase" id="RU361177"/>
    </source>
</evidence>
<dbReference type="GO" id="GO:0050660">
    <property type="term" value="F:flavin adenine dinucleotide binding"/>
    <property type="evidence" value="ECO:0007669"/>
    <property type="project" value="InterPro"/>
</dbReference>
<evidence type="ECO:0000256" key="3">
    <source>
        <dbReference type="ARBA" id="ARBA00023002"/>
    </source>
</evidence>
<gene>
    <name evidence="6" type="primary">Fmo5</name>
    <name evidence="6" type="ORF">Tcan_15532</name>
</gene>
<dbReference type="OrthoDB" id="5862511at2759"/>
<evidence type="ECO:0000313" key="7">
    <source>
        <dbReference type="Proteomes" id="UP000031036"/>
    </source>
</evidence>
<dbReference type="GO" id="GO:0050661">
    <property type="term" value="F:NADP binding"/>
    <property type="evidence" value="ECO:0007669"/>
    <property type="project" value="InterPro"/>
</dbReference>
<keyword evidence="2 4" id="KW-0274">FAD</keyword>
<keyword evidence="7" id="KW-1185">Reference proteome</keyword>
<proteinExistence type="inferred from homology"/>
<sequence>MHICAQHSKKHLVDTRYYKSARNAPQVDYMAYMDEVANLVGCKPQIWKYLLSDPRFALRLFVGANAPYAYRLQGEGSWPGAKEALNSLPERVKKPLKNRACRMRRYKRRGNIDHICWYLSLKGVAISTVILVFVTTGALFSAPGGMFIAYSIYMFVFLAFLATLLLWYDKQYNFVTLF</sequence>
<dbReference type="PANTHER" id="PTHR23023">
    <property type="entry name" value="DIMETHYLANILINE MONOOXYGENASE"/>
    <property type="match status" value="1"/>
</dbReference>
<keyword evidence="1 4" id="KW-0285">Flavoprotein</keyword>
<dbReference type="EMBL" id="JPKZ01000429">
    <property type="protein sequence ID" value="KHN87431.1"/>
    <property type="molecule type" value="Genomic_DNA"/>
</dbReference>
<evidence type="ECO:0000256" key="1">
    <source>
        <dbReference type="ARBA" id="ARBA00022630"/>
    </source>
</evidence>